<evidence type="ECO:0000313" key="1">
    <source>
        <dbReference type="EMBL" id="CCA17123.1"/>
    </source>
</evidence>
<reference evidence="1" key="2">
    <citation type="submission" date="2011-02" db="EMBL/GenBank/DDBJ databases">
        <authorList>
            <person name="MacLean D."/>
        </authorList>
    </citation>
    <scope>NUCLEOTIDE SEQUENCE</scope>
</reference>
<proteinExistence type="predicted"/>
<reference evidence="1" key="1">
    <citation type="journal article" date="2011" name="PLoS Biol.">
        <title>Gene gain and loss during evolution of obligate parasitism in the white rust pathogen of Arabidopsis thaliana.</title>
        <authorList>
            <person name="Kemen E."/>
            <person name="Gardiner A."/>
            <person name="Schultz-Larsen T."/>
            <person name="Kemen A.C."/>
            <person name="Balmuth A.L."/>
            <person name="Robert-Seilaniantz A."/>
            <person name="Bailey K."/>
            <person name="Holub E."/>
            <person name="Studholme D.J."/>
            <person name="Maclean D."/>
            <person name="Jones J.D."/>
        </authorList>
    </citation>
    <scope>NUCLEOTIDE SEQUENCE</scope>
</reference>
<name>F0W7M2_9STRA</name>
<protein>
    <submittedName>
        <fullName evidence="1">AlNc14C30G2828 protein</fullName>
    </submittedName>
</protein>
<sequence length="156" mass="18066">MGTKEDMYVELDAIAPDYDARRQKRMFRKLDPSGLFIGELTEERIRRMTGNYEMVAVSGEDQIANAPQLPETRCTSERREKTRGACEAIPRLFQHVTDLRTCQDKPLMENAQTEAGFHPDQCILEIVSTVKPYNRVLDQYGLQEYMEHADPKRILQ</sequence>
<gene>
    <name evidence="1" type="primary">AlNc14C30G2828</name>
    <name evidence="1" type="ORF">ALNC14_032660</name>
</gene>
<dbReference type="EMBL" id="FR824075">
    <property type="protein sequence ID" value="CCA17123.1"/>
    <property type="molecule type" value="Genomic_DNA"/>
</dbReference>
<dbReference type="AlphaFoldDB" id="F0W7M2"/>
<dbReference type="HOGENOM" id="CLU_103143_0_0_1"/>
<organism evidence="1">
    <name type="scientific">Albugo laibachii Nc14</name>
    <dbReference type="NCBI Taxonomy" id="890382"/>
    <lineage>
        <taxon>Eukaryota</taxon>
        <taxon>Sar</taxon>
        <taxon>Stramenopiles</taxon>
        <taxon>Oomycota</taxon>
        <taxon>Peronosporomycetes</taxon>
        <taxon>Albuginales</taxon>
        <taxon>Albuginaceae</taxon>
        <taxon>Albugo</taxon>
    </lineage>
</organism>
<accession>F0W7M2</accession>